<dbReference type="RefSeq" id="WP_012647454.1">
    <property type="nucleotide sequence ID" value="NC_011979.1"/>
</dbReference>
<evidence type="ECO:0000313" key="1">
    <source>
        <dbReference type="EMBL" id="ACM20725.1"/>
    </source>
</evidence>
<dbReference type="AlphaFoldDB" id="B9LZH2"/>
<organism evidence="1 2">
    <name type="scientific">Geotalea daltonii (strain DSM 22248 / JCM 15807 / FRC-32)</name>
    <name type="common">Geobacter daltonii</name>
    <dbReference type="NCBI Taxonomy" id="316067"/>
    <lineage>
        <taxon>Bacteria</taxon>
        <taxon>Pseudomonadati</taxon>
        <taxon>Thermodesulfobacteriota</taxon>
        <taxon>Desulfuromonadia</taxon>
        <taxon>Geobacterales</taxon>
        <taxon>Geobacteraceae</taxon>
        <taxon>Geotalea</taxon>
    </lineage>
</organism>
<dbReference type="EMBL" id="CP001390">
    <property type="protein sequence ID" value="ACM20725.1"/>
    <property type="molecule type" value="Genomic_DNA"/>
</dbReference>
<dbReference type="OrthoDB" id="5397740at2"/>
<name>B9LZH2_GEODF</name>
<dbReference type="HOGENOM" id="CLU_2734264_0_0_7"/>
<proteinExistence type="predicted"/>
<reference evidence="1 2" key="1">
    <citation type="submission" date="2009-01" db="EMBL/GenBank/DDBJ databases">
        <title>Complete sequence of Geobacter sp. FRC-32.</title>
        <authorList>
            <consortium name="US DOE Joint Genome Institute"/>
            <person name="Lucas S."/>
            <person name="Copeland A."/>
            <person name="Lapidus A."/>
            <person name="Glavina del Rio T."/>
            <person name="Dalin E."/>
            <person name="Tice H."/>
            <person name="Bruce D."/>
            <person name="Goodwin L."/>
            <person name="Pitluck S."/>
            <person name="Saunders E."/>
            <person name="Brettin T."/>
            <person name="Detter J.C."/>
            <person name="Han C."/>
            <person name="Larimer F."/>
            <person name="Land M."/>
            <person name="Hauser L."/>
            <person name="Kyrpides N."/>
            <person name="Ovchinnikova G."/>
            <person name="Kostka J."/>
            <person name="Richardson P."/>
        </authorList>
    </citation>
    <scope>NUCLEOTIDE SEQUENCE [LARGE SCALE GENOMIC DNA]</scope>
    <source>
        <strain evidence="2">DSM 22248 / JCM 15807 / FRC-32</strain>
    </source>
</reference>
<keyword evidence="2" id="KW-1185">Reference proteome</keyword>
<evidence type="ECO:0000313" key="2">
    <source>
        <dbReference type="Proteomes" id="UP000007721"/>
    </source>
</evidence>
<protein>
    <submittedName>
        <fullName evidence="1">Uncharacterized protein</fullName>
    </submittedName>
</protein>
<sequence length="71" mass="8083">MNVNTRVLRRLLASRTDEIEKAVAGTGFLPRTVMGVATFLLDNEGNTDLFTAKQQEIFDRFIKPLLESTRR</sequence>
<dbReference type="KEGG" id="geo:Geob_2371"/>
<accession>B9LZH2</accession>
<dbReference type="Proteomes" id="UP000007721">
    <property type="component" value="Chromosome"/>
</dbReference>
<gene>
    <name evidence="1" type="ordered locus">Geob_2371</name>
</gene>